<comment type="catalytic activity">
    <reaction evidence="9 10">
        <text>D-gluconate + ATP = 6-phospho-D-gluconate + ADP + H(+)</text>
        <dbReference type="Rhea" id="RHEA:19433"/>
        <dbReference type="ChEBI" id="CHEBI:15378"/>
        <dbReference type="ChEBI" id="CHEBI:18391"/>
        <dbReference type="ChEBI" id="CHEBI:30616"/>
        <dbReference type="ChEBI" id="CHEBI:58759"/>
        <dbReference type="ChEBI" id="CHEBI:456216"/>
        <dbReference type="EC" id="2.7.1.12"/>
    </reaction>
</comment>
<dbReference type="InterPro" id="IPR027417">
    <property type="entry name" value="P-loop_NTPase"/>
</dbReference>
<evidence type="ECO:0000256" key="3">
    <source>
        <dbReference type="ARBA" id="ARBA00012054"/>
    </source>
</evidence>
<dbReference type="FunFam" id="3.40.50.300:FF:000522">
    <property type="entry name" value="Gluconokinase"/>
    <property type="match status" value="1"/>
</dbReference>
<evidence type="ECO:0000256" key="4">
    <source>
        <dbReference type="ARBA" id="ARBA00022679"/>
    </source>
</evidence>
<sequence>MSGGRPVIVMGVSGSGKTTVGTRVAQELGVAFIDGDALHPVANKEKMAAGRALDDADRYPWLARIGAELAEATANGRPVVIACSALRRSYRDALRAAEPTTRFVYLKGDGPLIGERMAQRHHEFMPASLLQTQLETLEPPGPDEEAITVDIGQDLDLVVEAVTALLQAD</sequence>
<dbReference type="InterPro" id="IPR006001">
    <property type="entry name" value="Therm_gnt_kin"/>
</dbReference>
<evidence type="ECO:0000256" key="5">
    <source>
        <dbReference type="ARBA" id="ARBA00022741"/>
    </source>
</evidence>
<dbReference type="CDD" id="cd02021">
    <property type="entry name" value="GntK"/>
    <property type="match status" value="1"/>
</dbReference>
<keyword evidence="6 10" id="KW-0418">Kinase</keyword>
<dbReference type="SUPFAM" id="SSF52540">
    <property type="entry name" value="P-loop containing nucleoside triphosphate hydrolases"/>
    <property type="match status" value="1"/>
</dbReference>
<organism evidence="11 12">
    <name type="scientific">Paeniglutamicibacter cryotolerans</name>
    <dbReference type="NCBI Taxonomy" id="670079"/>
    <lineage>
        <taxon>Bacteria</taxon>
        <taxon>Bacillati</taxon>
        <taxon>Actinomycetota</taxon>
        <taxon>Actinomycetes</taxon>
        <taxon>Micrococcales</taxon>
        <taxon>Micrococcaceae</taxon>
        <taxon>Paeniglutamicibacter</taxon>
    </lineage>
</organism>
<accession>A0A839QJI9</accession>
<dbReference type="EC" id="2.7.1.12" evidence="3 10"/>
<dbReference type="GO" id="GO:0046316">
    <property type="term" value="F:gluconokinase activity"/>
    <property type="evidence" value="ECO:0007669"/>
    <property type="project" value="UniProtKB-EC"/>
</dbReference>
<evidence type="ECO:0000256" key="8">
    <source>
        <dbReference type="ARBA" id="ARBA00023064"/>
    </source>
</evidence>
<dbReference type="GO" id="GO:0005524">
    <property type="term" value="F:ATP binding"/>
    <property type="evidence" value="ECO:0007669"/>
    <property type="project" value="UniProtKB-KW"/>
</dbReference>
<evidence type="ECO:0000256" key="2">
    <source>
        <dbReference type="ARBA" id="ARBA00008420"/>
    </source>
</evidence>
<keyword evidence="12" id="KW-1185">Reference proteome</keyword>
<name>A0A839QJI9_9MICC</name>
<dbReference type="GO" id="GO:0019521">
    <property type="term" value="P:D-gluconate metabolic process"/>
    <property type="evidence" value="ECO:0007669"/>
    <property type="project" value="UniProtKB-KW"/>
</dbReference>
<dbReference type="Proteomes" id="UP000523000">
    <property type="component" value="Unassembled WGS sequence"/>
</dbReference>
<evidence type="ECO:0000256" key="10">
    <source>
        <dbReference type="RuleBase" id="RU363066"/>
    </source>
</evidence>
<comment type="similarity">
    <text evidence="2 10">Belongs to the gluconokinase GntK/GntV family.</text>
</comment>
<evidence type="ECO:0000313" key="12">
    <source>
        <dbReference type="Proteomes" id="UP000523000"/>
    </source>
</evidence>
<evidence type="ECO:0000256" key="7">
    <source>
        <dbReference type="ARBA" id="ARBA00022840"/>
    </source>
</evidence>
<dbReference type="PANTHER" id="PTHR43442">
    <property type="entry name" value="GLUCONOKINASE-RELATED"/>
    <property type="match status" value="1"/>
</dbReference>
<evidence type="ECO:0000256" key="9">
    <source>
        <dbReference type="ARBA" id="ARBA00048090"/>
    </source>
</evidence>
<evidence type="ECO:0000256" key="6">
    <source>
        <dbReference type="ARBA" id="ARBA00022777"/>
    </source>
</evidence>
<dbReference type="PANTHER" id="PTHR43442:SF3">
    <property type="entry name" value="GLUCONOKINASE-RELATED"/>
    <property type="match status" value="1"/>
</dbReference>
<dbReference type="AlphaFoldDB" id="A0A839QJI9"/>
<dbReference type="Pfam" id="PF13671">
    <property type="entry name" value="AAA_33"/>
    <property type="match status" value="1"/>
</dbReference>
<dbReference type="NCBIfam" id="TIGR01313">
    <property type="entry name" value="therm_gnt_kin"/>
    <property type="match status" value="1"/>
</dbReference>
<gene>
    <name evidence="11" type="ORF">E9229_000896</name>
</gene>
<evidence type="ECO:0000256" key="1">
    <source>
        <dbReference type="ARBA" id="ARBA00004761"/>
    </source>
</evidence>
<comment type="caution">
    <text evidence="11">The sequence shown here is derived from an EMBL/GenBank/DDBJ whole genome shotgun (WGS) entry which is preliminary data.</text>
</comment>
<dbReference type="EMBL" id="JACHVS010000001">
    <property type="protein sequence ID" value="MBB2994705.1"/>
    <property type="molecule type" value="Genomic_DNA"/>
</dbReference>
<evidence type="ECO:0000313" key="11">
    <source>
        <dbReference type="EMBL" id="MBB2994705.1"/>
    </source>
</evidence>
<dbReference type="RefSeq" id="WP_312855597.1">
    <property type="nucleotide sequence ID" value="NZ_BAABGK010000036.1"/>
</dbReference>
<keyword evidence="5 10" id="KW-0547">Nucleotide-binding</keyword>
<protein>
    <recommendedName>
        <fullName evidence="3 10">Gluconokinase</fullName>
        <ecNumber evidence="3 10">2.7.1.12</ecNumber>
    </recommendedName>
</protein>
<reference evidence="11 12" key="1">
    <citation type="submission" date="2020-08" db="EMBL/GenBank/DDBJ databases">
        <title>Sequencing the genomes of 1000 actinobacteria strains.</title>
        <authorList>
            <person name="Klenk H.-P."/>
        </authorList>
    </citation>
    <scope>NUCLEOTIDE SEQUENCE [LARGE SCALE GENOMIC DNA]</scope>
    <source>
        <strain evidence="11 12">DSM 22826</strain>
    </source>
</reference>
<keyword evidence="7 10" id="KW-0067">ATP-binding</keyword>
<keyword evidence="8" id="KW-0311">Gluconate utilization</keyword>
<dbReference type="Gene3D" id="3.40.50.300">
    <property type="entry name" value="P-loop containing nucleotide triphosphate hydrolases"/>
    <property type="match status" value="1"/>
</dbReference>
<proteinExistence type="inferred from homology"/>
<dbReference type="GO" id="GO:0005737">
    <property type="term" value="C:cytoplasm"/>
    <property type="evidence" value="ECO:0007669"/>
    <property type="project" value="TreeGrafter"/>
</dbReference>
<comment type="pathway">
    <text evidence="1">Carbohydrate acid metabolism.</text>
</comment>
<keyword evidence="4 10" id="KW-0808">Transferase</keyword>